<dbReference type="RefSeq" id="WP_015148328.1">
    <property type="nucleotide sequence ID" value="NC_019693.1"/>
</dbReference>
<dbReference type="HOGENOM" id="CLU_1228893_0_0_3"/>
<protein>
    <submittedName>
        <fullName evidence="1">Uncharacterized protein</fullName>
    </submittedName>
</protein>
<dbReference type="PATRIC" id="fig|56110.3.peg.2409"/>
<dbReference type="eggNOG" id="ENOG5032CXB">
    <property type="taxonomic scope" value="Bacteria"/>
</dbReference>
<accession>K9TI29</accession>
<dbReference type="InParanoid" id="K9TI29"/>
<organism evidence="1 2">
    <name type="scientific">Oscillatoria acuminata PCC 6304</name>
    <dbReference type="NCBI Taxonomy" id="56110"/>
    <lineage>
        <taxon>Bacteria</taxon>
        <taxon>Bacillati</taxon>
        <taxon>Cyanobacteriota</taxon>
        <taxon>Cyanophyceae</taxon>
        <taxon>Oscillatoriophycideae</taxon>
        <taxon>Oscillatoriales</taxon>
        <taxon>Oscillatoriaceae</taxon>
        <taxon>Oscillatoria</taxon>
    </lineage>
</organism>
<dbReference type="KEGG" id="oac:Oscil6304_2015"/>
<sequence>MTKSKKTPKQSASSPSVPNIIEIDEGVFGSRLMERGEIPINPQRILDLVKLMTQRAELLLDDDDEEDDEDDLFLEDIFDEDEFELELQEILGSSNLEVNEENLNRYFQFLKARIKPPYKLTGNGEFDWEEEYVSGGKSKKEYEKLKKLQPSYLDIFSLVQFCDVGTEGIMVKVERTSDRRQFILPLIDLDVTQEDPEHFELIDNYLLWFFSY</sequence>
<dbReference type="EMBL" id="CP003607">
    <property type="protein sequence ID" value="AFY81684.1"/>
    <property type="molecule type" value="Genomic_DNA"/>
</dbReference>
<evidence type="ECO:0000313" key="1">
    <source>
        <dbReference type="EMBL" id="AFY81684.1"/>
    </source>
</evidence>
<dbReference type="AlphaFoldDB" id="K9TI29"/>
<evidence type="ECO:0000313" key="2">
    <source>
        <dbReference type="Proteomes" id="UP000010367"/>
    </source>
</evidence>
<keyword evidence="2" id="KW-1185">Reference proteome</keyword>
<gene>
    <name evidence="1" type="ORF">Oscil6304_2015</name>
</gene>
<reference evidence="1 2" key="1">
    <citation type="submission" date="2012-06" db="EMBL/GenBank/DDBJ databases">
        <title>Finished chromosome of genome of Oscillatoria acuminata PCC 6304.</title>
        <authorList>
            <consortium name="US DOE Joint Genome Institute"/>
            <person name="Gugger M."/>
            <person name="Coursin T."/>
            <person name="Rippka R."/>
            <person name="Tandeau De Marsac N."/>
            <person name="Huntemann M."/>
            <person name="Wei C.-L."/>
            <person name="Han J."/>
            <person name="Detter J.C."/>
            <person name="Han C."/>
            <person name="Tapia R."/>
            <person name="Davenport K."/>
            <person name="Daligault H."/>
            <person name="Erkkila T."/>
            <person name="Gu W."/>
            <person name="Munk A.C.C."/>
            <person name="Teshima H."/>
            <person name="Xu Y."/>
            <person name="Chain P."/>
            <person name="Chen A."/>
            <person name="Krypides N."/>
            <person name="Mavromatis K."/>
            <person name="Markowitz V."/>
            <person name="Szeto E."/>
            <person name="Ivanova N."/>
            <person name="Mikhailova N."/>
            <person name="Ovchinnikova G."/>
            <person name="Pagani I."/>
            <person name="Pati A."/>
            <person name="Goodwin L."/>
            <person name="Peters L."/>
            <person name="Pitluck S."/>
            <person name="Woyke T."/>
            <person name="Kerfeld C."/>
        </authorList>
    </citation>
    <scope>NUCLEOTIDE SEQUENCE [LARGE SCALE GENOMIC DNA]</scope>
    <source>
        <strain evidence="1 2">PCC 6304</strain>
    </source>
</reference>
<proteinExistence type="predicted"/>
<dbReference type="Proteomes" id="UP000010367">
    <property type="component" value="Chromosome"/>
</dbReference>
<dbReference type="OrthoDB" id="582730at2"/>
<name>K9TI29_9CYAN</name>